<evidence type="ECO:0000256" key="4">
    <source>
        <dbReference type="ARBA" id="ARBA00022833"/>
    </source>
</evidence>
<reference evidence="8" key="2">
    <citation type="submission" date="2022-10" db="EMBL/GenBank/DDBJ databases">
        <authorList>
            <consortium name="ENA_rothamsted_submissions"/>
            <consortium name="culmorum"/>
            <person name="King R."/>
        </authorList>
    </citation>
    <scope>NUCLEOTIDE SEQUENCE</scope>
</reference>
<name>A0A9N9R3Z4_9NEOP</name>
<dbReference type="FunFam" id="4.10.60.10:FF:000091">
    <property type="entry name" value="Zinc finger CCHC-type-containing 9"/>
    <property type="match status" value="1"/>
</dbReference>
<evidence type="ECO:0000313" key="9">
    <source>
        <dbReference type="Proteomes" id="UP001153714"/>
    </source>
</evidence>
<keyword evidence="4" id="KW-0862">Zinc</keyword>
<evidence type="ECO:0000259" key="7">
    <source>
        <dbReference type="PROSITE" id="PS50158"/>
    </source>
</evidence>
<feature type="region of interest" description="Disordered" evidence="6">
    <location>
        <begin position="78"/>
        <end position="97"/>
    </location>
</feature>
<feature type="region of interest" description="Disordered" evidence="6">
    <location>
        <begin position="386"/>
        <end position="408"/>
    </location>
</feature>
<feature type="compositionally biased region" description="Basic residues" evidence="6">
    <location>
        <begin position="176"/>
        <end position="185"/>
    </location>
</feature>
<dbReference type="GO" id="GO:0003676">
    <property type="term" value="F:nucleic acid binding"/>
    <property type="evidence" value="ECO:0007669"/>
    <property type="project" value="InterPro"/>
</dbReference>
<protein>
    <recommendedName>
        <fullName evidence="7">CCHC-type domain-containing protein</fullName>
    </recommendedName>
</protein>
<proteinExistence type="predicted"/>
<dbReference type="EMBL" id="OU893333">
    <property type="protein sequence ID" value="CAG9788836.1"/>
    <property type="molecule type" value="Genomic_DNA"/>
</dbReference>
<gene>
    <name evidence="8" type="ORF">DIATSA_LOCUS6621</name>
</gene>
<evidence type="ECO:0000256" key="6">
    <source>
        <dbReference type="SAM" id="MobiDB-lite"/>
    </source>
</evidence>
<dbReference type="InterPro" id="IPR036875">
    <property type="entry name" value="Znf_CCHC_sf"/>
</dbReference>
<dbReference type="PROSITE" id="PS50158">
    <property type="entry name" value="ZF_CCHC"/>
    <property type="match status" value="2"/>
</dbReference>
<dbReference type="SUPFAM" id="SSF57756">
    <property type="entry name" value="Retrovirus zinc finger-like domains"/>
    <property type="match status" value="2"/>
</dbReference>
<feature type="domain" description="CCHC-type" evidence="7">
    <location>
        <begin position="321"/>
        <end position="336"/>
    </location>
</feature>
<feature type="domain" description="CCHC-type" evidence="7">
    <location>
        <begin position="265"/>
        <end position="280"/>
    </location>
</feature>
<dbReference type="PANTHER" id="PTHR46242">
    <property type="entry name" value="ZINC FINGER CCHC DOMAIN-CONTAINING PROTEIN 9 ZCCHC9"/>
    <property type="match status" value="1"/>
</dbReference>
<evidence type="ECO:0000256" key="3">
    <source>
        <dbReference type="ARBA" id="ARBA00022771"/>
    </source>
</evidence>
<dbReference type="GO" id="GO:0005730">
    <property type="term" value="C:nucleolus"/>
    <property type="evidence" value="ECO:0007669"/>
    <property type="project" value="TreeGrafter"/>
</dbReference>
<dbReference type="PANTHER" id="PTHR46242:SF1">
    <property type="entry name" value="ZINC FINGER CCHC DOMAIN-CONTAINING PROTEIN 9"/>
    <property type="match status" value="1"/>
</dbReference>
<dbReference type="InterPro" id="IPR001878">
    <property type="entry name" value="Znf_CCHC"/>
</dbReference>
<keyword evidence="1" id="KW-0479">Metal-binding</keyword>
<dbReference type="AlphaFoldDB" id="A0A9N9R3Z4"/>
<sequence length="408" mass="46551">MTRFARAKGSKASNEKAPEDGTPWEVMKEQLVQSQKEKKELERIRLAEKQRLENYQTFLNDQKTQKRKATWCEFPETGNKQLIDQPPKKKSKVKSLPVEDEDVGLNDTKKNMDKNKKKLKKLKNCEAVQSIHQTCVSTETKREKKYKSKAGEIQNVAENRENDTNTTEQIQSISVKSKKNKKKMRNGKLFQQTGDRSFQLIINGKEVDLIKFDGFPIMKKDAERLKELKNSMVKKGIPKSEVLRTIKLERRRAEKALSRLKRDVCYNCRKGGHNLSDCPDLKSKIPGADAAEGICFKCGSTEHKQFECKVQKNMEFKFATCFICKQLGHIARQCPDNPKGLYPDGGCCKLCGDVTHLRRDCPTTNSTKEETSIKLQTLDSNNLEDIAQPATVNESAKGSTKKPKKIKF</sequence>
<dbReference type="Gene3D" id="4.10.60.10">
    <property type="entry name" value="Zinc finger, CCHC-type"/>
    <property type="match status" value="2"/>
</dbReference>
<feature type="compositionally biased region" description="Polar residues" evidence="6">
    <location>
        <begin position="164"/>
        <end position="175"/>
    </location>
</feature>
<dbReference type="InterPro" id="IPR042246">
    <property type="entry name" value="ZCCHC9"/>
</dbReference>
<dbReference type="Proteomes" id="UP001153714">
    <property type="component" value="Chromosome 2"/>
</dbReference>
<dbReference type="OrthoDB" id="3863715at2759"/>
<keyword evidence="3 5" id="KW-0863">Zinc-finger</keyword>
<feature type="compositionally biased region" description="Basic residues" evidence="6">
    <location>
        <begin position="399"/>
        <end position="408"/>
    </location>
</feature>
<keyword evidence="9" id="KW-1185">Reference proteome</keyword>
<dbReference type="Pfam" id="PF00098">
    <property type="entry name" value="zf-CCHC"/>
    <property type="match status" value="2"/>
</dbReference>
<evidence type="ECO:0000313" key="8">
    <source>
        <dbReference type="EMBL" id="CAG9788836.1"/>
    </source>
</evidence>
<reference evidence="8" key="1">
    <citation type="submission" date="2021-12" db="EMBL/GenBank/DDBJ databases">
        <authorList>
            <person name="King R."/>
        </authorList>
    </citation>
    <scope>NUCLEOTIDE SEQUENCE</scope>
</reference>
<evidence type="ECO:0000256" key="2">
    <source>
        <dbReference type="ARBA" id="ARBA00022737"/>
    </source>
</evidence>
<dbReference type="SMART" id="SM00343">
    <property type="entry name" value="ZnF_C2HC"/>
    <property type="match status" value="4"/>
</dbReference>
<evidence type="ECO:0000256" key="1">
    <source>
        <dbReference type="ARBA" id="ARBA00022723"/>
    </source>
</evidence>
<feature type="region of interest" description="Disordered" evidence="6">
    <location>
        <begin position="159"/>
        <end position="185"/>
    </location>
</feature>
<dbReference type="GO" id="GO:0008270">
    <property type="term" value="F:zinc ion binding"/>
    <property type="evidence" value="ECO:0007669"/>
    <property type="project" value="UniProtKB-KW"/>
</dbReference>
<keyword evidence="2" id="KW-0677">Repeat</keyword>
<organism evidence="8 9">
    <name type="scientific">Diatraea saccharalis</name>
    <name type="common">sugarcane borer</name>
    <dbReference type="NCBI Taxonomy" id="40085"/>
    <lineage>
        <taxon>Eukaryota</taxon>
        <taxon>Metazoa</taxon>
        <taxon>Ecdysozoa</taxon>
        <taxon>Arthropoda</taxon>
        <taxon>Hexapoda</taxon>
        <taxon>Insecta</taxon>
        <taxon>Pterygota</taxon>
        <taxon>Neoptera</taxon>
        <taxon>Endopterygota</taxon>
        <taxon>Lepidoptera</taxon>
        <taxon>Glossata</taxon>
        <taxon>Ditrysia</taxon>
        <taxon>Pyraloidea</taxon>
        <taxon>Crambidae</taxon>
        <taxon>Crambinae</taxon>
        <taxon>Diatraea</taxon>
    </lineage>
</organism>
<feature type="region of interest" description="Disordered" evidence="6">
    <location>
        <begin position="1"/>
        <end position="25"/>
    </location>
</feature>
<evidence type="ECO:0000256" key="5">
    <source>
        <dbReference type="PROSITE-ProRule" id="PRU00047"/>
    </source>
</evidence>
<accession>A0A9N9R3Z4</accession>